<feature type="signal peptide" evidence="5">
    <location>
        <begin position="1"/>
        <end position="20"/>
    </location>
</feature>
<proteinExistence type="inferred from homology"/>
<keyword evidence="4 5" id="KW-0732">Signal</keyword>
<dbReference type="SUPFAM" id="SSF53850">
    <property type="entry name" value="Periplasmic binding protein-like II"/>
    <property type="match status" value="1"/>
</dbReference>
<dbReference type="PANTHER" id="PTHR33376:SF4">
    <property type="entry name" value="SIALIC ACID-BINDING PERIPLASMIC PROTEIN SIAP"/>
    <property type="match status" value="1"/>
</dbReference>
<keyword evidence="7" id="KW-1185">Reference proteome</keyword>
<dbReference type="InterPro" id="IPR038404">
    <property type="entry name" value="TRAP_DctP_sf"/>
</dbReference>
<accession>A0A6L5YCY0</accession>
<dbReference type="Gene3D" id="3.40.190.170">
    <property type="entry name" value="Bacterial extracellular solute-binding protein, family 7"/>
    <property type="match status" value="1"/>
</dbReference>
<dbReference type="NCBIfam" id="NF037995">
    <property type="entry name" value="TRAP_S1"/>
    <property type="match status" value="1"/>
</dbReference>
<evidence type="ECO:0000256" key="3">
    <source>
        <dbReference type="ARBA" id="ARBA00022448"/>
    </source>
</evidence>
<dbReference type="InterPro" id="IPR018389">
    <property type="entry name" value="DctP_fam"/>
</dbReference>
<dbReference type="GO" id="GO:0030288">
    <property type="term" value="C:outer membrane-bounded periplasmic space"/>
    <property type="evidence" value="ECO:0007669"/>
    <property type="project" value="InterPro"/>
</dbReference>
<dbReference type="InterPro" id="IPR004682">
    <property type="entry name" value="TRAP_DctP"/>
</dbReference>
<comment type="subcellular location">
    <subcellularLocation>
        <location evidence="1">Cell envelope</location>
    </subcellularLocation>
</comment>
<dbReference type="NCBIfam" id="TIGR00787">
    <property type="entry name" value="dctP"/>
    <property type="match status" value="1"/>
</dbReference>
<dbReference type="RefSeq" id="WP_154528500.1">
    <property type="nucleotide sequence ID" value="NZ_VUNH01000004.1"/>
</dbReference>
<organism evidence="6 7">
    <name type="scientific">Pyramidobacter porci</name>
    <dbReference type="NCBI Taxonomy" id="2605789"/>
    <lineage>
        <taxon>Bacteria</taxon>
        <taxon>Thermotogati</taxon>
        <taxon>Synergistota</taxon>
        <taxon>Synergistia</taxon>
        <taxon>Synergistales</taxon>
        <taxon>Dethiosulfovibrionaceae</taxon>
        <taxon>Pyramidobacter</taxon>
    </lineage>
</organism>
<evidence type="ECO:0000256" key="2">
    <source>
        <dbReference type="ARBA" id="ARBA00009023"/>
    </source>
</evidence>
<comment type="caution">
    <text evidence="6">The sequence shown here is derived from an EMBL/GenBank/DDBJ whole genome shotgun (WGS) entry which is preliminary data.</text>
</comment>
<protein>
    <submittedName>
        <fullName evidence="6">DctP family TRAP transporter solute-binding subunit</fullName>
    </submittedName>
</protein>
<reference evidence="6 7" key="1">
    <citation type="submission" date="2019-08" db="EMBL/GenBank/DDBJ databases">
        <title>In-depth cultivation of the pig gut microbiome towards novel bacterial diversity and tailored functional studies.</title>
        <authorList>
            <person name="Wylensek D."/>
            <person name="Hitch T.C.A."/>
            <person name="Clavel T."/>
        </authorList>
    </citation>
    <scope>NUCLEOTIDE SEQUENCE [LARGE SCALE GENOMIC DNA]</scope>
    <source>
        <strain evidence="6 7">SM-530-WT-4B</strain>
    </source>
</reference>
<gene>
    <name evidence="6" type="ORF">FYJ74_05060</name>
</gene>
<dbReference type="PIRSF" id="PIRSF006470">
    <property type="entry name" value="DctB"/>
    <property type="match status" value="1"/>
</dbReference>
<sequence length="321" mass="35864">MKKLYAALAVLALLCASASATEVLKASHSVAPSHPYHLGLVKYAELVTERTNGAVTIDIFHSAQLGNERDNIEGLQMGTLDICVTSTGPMGGFEPRFFMFDLPFLFRDREHVYKVLDGTVGQELLKKLSDVGIVGAAYWENGFRQVTNSKRPINSINDIKGLKLRTMENQVHIDAFRALGVDPTPMAWSEVFTALQQGVIDGQENPVPIIYVQKLIEAGQKYLAITNHVYSPSLFLISAITLERFDAKTRAVLVDTAKEVAFYERGLIKQMDEEQIGLLQKQGMVVTYPDQAEFKAACQPIYTKYEERFDKKLIDNIINTK</sequence>
<evidence type="ECO:0000313" key="6">
    <source>
        <dbReference type="EMBL" id="MST55402.1"/>
    </source>
</evidence>
<dbReference type="PANTHER" id="PTHR33376">
    <property type="match status" value="1"/>
</dbReference>
<dbReference type="EMBL" id="VUNH01000004">
    <property type="protein sequence ID" value="MST55402.1"/>
    <property type="molecule type" value="Genomic_DNA"/>
</dbReference>
<evidence type="ECO:0000256" key="1">
    <source>
        <dbReference type="ARBA" id="ARBA00004196"/>
    </source>
</evidence>
<comment type="similarity">
    <text evidence="2">Belongs to the bacterial solute-binding protein 7 family.</text>
</comment>
<feature type="chain" id="PRO_5026863796" evidence="5">
    <location>
        <begin position="21"/>
        <end position="321"/>
    </location>
</feature>
<dbReference type="GO" id="GO:0055085">
    <property type="term" value="P:transmembrane transport"/>
    <property type="evidence" value="ECO:0007669"/>
    <property type="project" value="InterPro"/>
</dbReference>
<evidence type="ECO:0000313" key="7">
    <source>
        <dbReference type="Proteomes" id="UP000473699"/>
    </source>
</evidence>
<keyword evidence="3" id="KW-0813">Transport</keyword>
<dbReference type="AlphaFoldDB" id="A0A6L5YCY0"/>
<name>A0A6L5YCY0_9BACT</name>
<evidence type="ECO:0000256" key="5">
    <source>
        <dbReference type="SAM" id="SignalP"/>
    </source>
</evidence>
<dbReference type="Proteomes" id="UP000473699">
    <property type="component" value="Unassembled WGS sequence"/>
</dbReference>
<evidence type="ECO:0000256" key="4">
    <source>
        <dbReference type="ARBA" id="ARBA00022729"/>
    </source>
</evidence>
<dbReference type="Pfam" id="PF03480">
    <property type="entry name" value="DctP"/>
    <property type="match status" value="1"/>
</dbReference>
<dbReference type="CDD" id="cd13675">
    <property type="entry name" value="PBP2_TRAP_SBP_like_5"/>
    <property type="match status" value="1"/>
</dbReference>